<organism evidence="3">
    <name type="scientific">Intestinibacter bartlettii</name>
    <dbReference type="NCBI Taxonomy" id="261299"/>
    <lineage>
        <taxon>Bacteria</taxon>
        <taxon>Bacillati</taxon>
        <taxon>Bacillota</taxon>
        <taxon>Clostridia</taxon>
        <taxon>Peptostreptococcales</taxon>
        <taxon>Peptostreptococcaceae</taxon>
        <taxon>Intestinibacter</taxon>
    </lineage>
</organism>
<evidence type="ECO:0000259" key="2">
    <source>
        <dbReference type="Pfam" id="PF02517"/>
    </source>
</evidence>
<feature type="domain" description="CAAX prenyl protease 2/Lysostaphin resistance protein A-like" evidence="2">
    <location>
        <begin position="178"/>
        <end position="266"/>
    </location>
</feature>
<feature type="transmembrane region" description="Helical" evidence="1">
    <location>
        <begin position="178"/>
        <end position="202"/>
    </location>
</feature>
<accession>A0A6N2ZKJ1</accession>
<reference evidence="3" key="1">
    <citation type="submission" date="2019-11" db="EMBL/GenBank/DDBJ databases">
        <authorList>
            <person name="Feng L."/>
        </authorList>
    </citation>
    <scope>NUCLEOTIDE SEQUENCE</scope>
    <source>
        <strain evidence="3">IbartlettiiLFYP30</strain>
    </source>
</reference>
<evidence type="ECO:0000313" key="3">
    <source>
        <dbReference type="EMBL" id="VYT80014.1"/>
    </source>
</evidence>
<evidence type="ECO:0000256" key="1">
    <source>
        <dbReference type="SAM" id="Phobius"/>
    </source>
</evidence>
<sequence>MISISNLNYIILKLGVLFLILIGIFVFVTLSIVIFAKKFNCEEKLFNGRVFSFLGKRKDFKQGIKPSITDGALIYTISLIALIYIGSVMQLYWGTFGLIATEVMIFLIPMLYAIYIKADIKNTFSLRLPKLRYILGGFIVWFGGYFIINITTRILISLFPEGADVLEAVNSSVMMDSFFASLIVVALIPAICEEILFRGFLLGAFKGESKKSKIWAVVMVGILFGIMHLNFIRIVPTAILGILFAYCALATKSIWTSVFMHFLNNGFSVCALYITQKYLHIAIDTNVTYTMPPISSILVTVLIGVGFIYLGSLCFKDKKGNFSD</sequence>
<dbReference type="Pfam" id="PF02517">
    <property type="entry name" value="Rce1-like"/>
    <property type="match status" value="1"/>
</dbReference>
<feature type="transmembrane region" description="Helical" evidence="1">
    <location>
        <begin position="238"/>
        <end position="255"/>
    </location>
</feature>
<proteinExistence type="predicted"/>
<dbReference type="InterPro" id="IPR003675">
    <property type="entry name" value="Rce1/LyrA-like_dom"/>
</dbReference>
<keyword evidence="1" id="KW-1133">Transmembrane helix</keyword>
<feature type="transmembrane region" description="Helical" evidence="1">
    <location>
        <begin position="133"/>
        <end position="158"/>
    </location>
</feature>
<feature type="transmembrane region" description="Helical" evidence="1">
    <location>
        <begin position="12"/>
        <end position="36"/>
    </location>
</feature>
<dbReference type="PANTHER" id="PTHR36435">
    <property type="entry name" value="SLR1288 PROTEIN"/>
    <property type="match status" value="1"/>
</dbReference>
<feature type="transmembrane region" description="Helical" evidence="1">
    <location>
        <begin position="214"/>
        <end position="232"/>
    </location>
</feature>
<name>A0A6N2ZKJ1_9FIRM</name>
<dbReference type="InterPro" id="IPR052710">
    <property type="entry name" value="CAAX_protease"/>
</dbReference>
<dbReference type="PANTHER" id="PTHR36435:SF1">
    <property type="entry name" value="CAAX AMINO TERMINAL PROTEASE FAMILY PROTEIN"/>
    <property type="match status" value="1"/>
</dbReference>
<protein>
    <submittedName>
        <fullName evidence="3">CAAX amino terminal protease self- immunity</fullName>
    </submittedName>
</protein>
<keyword evidence="1" id="KW-0472">Membrane</keyword>
<keyword evidence="3" id="KW-0378">Hydrolase</keyword>
<keyword evidence="1" id="KW-0812">Transmembrane</keyword>
<keyword evidence="3" id="KW-0645">Protease</keyword>
<gene>
    <name evidence="3" type="ORF">IBLFYP30_00116</name>
</gene>
<dbReference type="EMBL" id="CACRUE010000012">
    <property type="protein sequence ID" value="VYT80014.1"/>
    <property type="molecule type" value="Genomic_DNA"/>
</dbReference>
<feature type="transmembrane region" description="Helical" evidence="1">
    <location>
        <begin position="295"/>
        <end position="315"/>
    </location>
</feature>
<dbReference type="GO" id="GO:0006508">
    <property type="term" value="P:proteolysis"/>
    <property type="evidence" value="ECO:0007669"/>
    <property type="project" value="UniProtKB-KW"/>
</dbReference>
<dbReference type="AlphaFoldDB" id="A0A6N2ZKJ1"/>
<dbReference type="GO" id="GO:0080120">
    <property type="term" value="P:CAAX-box protein maturation"/>
    <property type="evidence" value="ECO:0007669"/>
    <property type="project" value="UniProtKB-ARBA"/>
</dbReference>
<dbReference type="GO" id="GO:0004175">
    <property type="term" value="F:endopeptidase activity"/>
    <property type="evidence" value="ECO:0007669"/>
    <property type="project" value="UniProtKB-ARBA"/>
</dbReference>
<feature type="transmembrane region" description="Helical" evidence="1">
    <location>
        <begin position="67"/>
        <end position="85"/>
    </location>
</feature>
<feature type="transmembrane region" description="Helical" evidence="1">
    <location>
        <begin position="91"/>
        <end position="112"/>
    </location>
</feature>
<feature type="transmembrane region" description="Helical" evidence="1">
    <location>
        <begin position="262"/>
        <end position="283"/>
    </location>
</feature>